<keyword evidence="6 9" id="KW-0378">Hydrolase</keyword>
<dbReference type="Gene3D" id="2.60.40.10">
    <property type="entry name" value="Immunoglobulins"/>
    <property type="match status" value="1"/>
</dbReference>
<dbReference type="InterPro" id="IPR036852">
    <property type="entry name" value="Peptidase_S8/S53_dom_sf"/>
</dbReference>
<reference evidence="16" key="1">
    <citation type="submission" date="2023-05" db="EMBL/GenBank/DDBJ databases">
        <title>Comparative genomics of Bacillaceae isolates and their secondary metabolite potential.</title>
        <authorList>
            <person name="Song L."/>
            <person name="Nielsen L.J."/>
            <person name="Mohite O."/>
            <person name="Xu X."/>
            <person name="Weber T."/>
            <person name="Kovacs A.T."/>
        </authorList>
    </citation>
    <scope>NUCLEOTIDE SEQUENCE</scope>
    <source>
        <strain evidence="16">XLM17</strain>
    </source>
</reference>
<evidence type="ECO:0000256" key="3">
    <source>
        <dbReference type="ARBA" id="ARBA00022525"/>
    </source>
</evidence>
<dbReference type="Gene3D" id="3.40.50.200">
    <property type="entry name" value="Peptidase S8/S53 domain"/>
    <property type="match status" value="1"/>
</dbReference>
<dbReference type="InterPro" id="IPR003137">
    <property type="entry name" value="PA_domain"/>
</dbReference>
<dbReference type="InterPro" id="IPR023827">
    <property type="entry name" value="Peptidase_S8_Asp-AS"/>
</dbReference>
<dbReference type="KEGG" id="nnv:QNH39_23945"/>
<evidence type="ECO:0000259" key="13">
    <source>
        <dbReference type="Pfam" id="PF00082"/>
    </source>
</evidence>
<evidence type="ECO:0000256" key="6">
    <source>
        <dbReference type="ARBA" id="ARBA00022801"/>
    </source>
</evidence>
<dbReference type="PROSITE" id="PS00136">
    <property type="entry name" value="SUBTILASE_ASP"/>
    <property type="match status" value="1"/>
</dbReference>
<evidence type="ECO:0000256" key="2">
    <source>
        <dbReference type="ARBA" id="ARBA00022512"/>
    </source>
</evidence>
<name>A0AA95MKK1_9BACI</name>
<dbReference type="InterPro" id="IPR034213">
    <property type="entry name" value="S8_Vpr-like"/>
</dbReference>
<sequence length="1405" mass="149112">MKVSNYRKLFSSLVALAMFFTLLFPSYGAAATNKQLSKKDSQLSTATETQMKKLIAQQKASLSQDAVLHPDLQNLTGDQEVSVIVELSEYPVALAKGINKVAGKTTSKAEEKTIQQKVVSQQQKFQTNLSAKGIKAKVGYTYNYTFNGMALTLKASQVKELLKVDGVKLVEPDVERHALGTKASGSSAVKPMMNTSSPFLDVPSVWGLGFKGQGVKVAVLDTGIDYKHPEFQNVYKGGYNFVPQTDTKQYARDRAADDPYETTPLDRPAGKAEFDANGSAFYTEHGTHVAGTIAAQGNNSFGIKGLAPEVALYAYRVLGAYGSGANSGIIAAIDKAAVEKMDIINLSLGGSSNSQTSSDAIAINNAALAGVTAVIATGNSGPNRATIGSPSTAAFAISVANSTVPETTMAGQASITVEGSSPAAYNMNLMGWKFGTKPGELLTGTYDVVAVPGLGEAKDYTGLDVQGKVALISRGTIAFVDKIANAKKAGAVATIIHNNGGTNGNGPAGVFLGDSFAFIPTFDMSTTDGNALRTALATKKATVTFGSFSESKTAGDDINSSSSRGPANPNFDLKPDVSAPGTNIMSSVPAYGKDFPDASYLESYDRFTGTSMATPHVAGIAALLKSQHPDWTPFDIKVAISNTAKQLDVKKYDVFSQGPGRVQPLAAATTEALAYAMDKTSFSGKTYDNIKGTVTFGNVPTNANNASTVTKDIVVKNLTGNASDYTVTVQTTKAATGALATANVTVDKANFTLAANGENTLKVTLNVPKGAGTTGNEILGYVKITNGKTNLNLPFAGNFAPPTGLKSFSIDSKAISPNGDGKLDSTTVRYEFYDRQSTTYIELWDAFHQEAGEYQDGYLGWLVSASSTTTGAKTVAFDGNYTSWTKGVGKVKAPDGVYTVDITTLNALGTAIVASGWTGPVYIKTTAPKIVTQDSYTTGGSSFELSGKVDDSYIDWAPGVDEVFGEQYDINTKLMAKYQLTNSNGDTQTGTTPFTLDQDGKFKVSLAGLTDGDNKVKITVNDEAQNTASKEITVTKTAAPNPDAGKGQLLLGDKPLANVTFSLYTAGENQVWYDFTTDANGSFTHNLPDGDYKLDGVWVDPTWYSLNGSYKIKNGLVNGTNKLVISATDYQVPTDPGKVNVSGELTKNSEGYANIPFSIHTLDGKQWYDTRTDAKGQFALLVPDGKYQLDGIWDGAKGLWHVLNQQFEVKDGKLVGAEKLLVDVKAIESNVTGKLTQGDVPLANTIFSIHTTTGEEVWYDAQTDANGNFSFSLKDGTYKLEGIWVDADGTWYDLQKEFTVSGSLQLDLKVPVKPAKNVTGVLTKGSEALGDVVFSFHTTSGTETKWYDVKTAADGSFGLVLPNGAYQLDGVWVASEAKWYALNLKFSVEDGKLVGTDKLLINLTK</sequence>
<evidence type="ECO:0000256" key="8">
    <source>
        <dbReference type="PIRSR" id="PIRSR615500-1"/>
    </source>
</evidence>
<dbReference type="EMBL" id="CP126114">
    <property type="protein sequence ID" value="WHY85627.1"/>
    <property type="molecule type" value="Genomic_DNA"/>
</dbReference>
<dbReference type="SUPFAM" id="SSF52025">
    <property type="entry name" value="PA domain"/>
    <property type="match status" value="1"/>
</dbReference>
<evidence type="ECO:0000259" key="15">
    <source>
        <dbReference type="Pfam" id="PF05922"/>
    </source>
</evidence>
<keyword evidence="5 12" id="KW-0732">Signal</keyword>
<dbReference type="SUPFAM" id="SSF49464">
    <property type="entry name" value="Carboxypeptidase regulatory domain-like"/>
    <property type="match status" value="1"/>
</dbReference>
<feature type="active site" description="Charge relay system" evidence="8 9">
    <location>
        <position position="285"/>
    </location>
</feature>
<keyword evidence="17" id="KW-1185">Reference proteome</keyword>
<dbReference type="GO" id="GO:0006508">
    <property type="term" value="P:proteolysis"/>
    <property type="evidence" value="ECO:0007669"/>
    <property type="project" value="UniProtKB-KW"/>
</dbReference>
<comment type="similarity">
    <text evidence="1 9 10">Belongs to the peptidase S8 family.</text>
</comment>
<evidence type="ECO:0000256" key="4">
    <source>
        <dbReference type="ARBA" id="ARBA00022670"/>
    </source>
</evidence>
<feature type="domain" description="PA" evidence="14">
    <location>
        <begin position="445"/>
        <end position="532"/>
    </location>
</feature>
<dbReference type="InterPro" id="IPR023828">
    <property type="entry name" value="Peptidase_S8_Ser-AS"/>
</dbReference>
<dbReference type="InterPro" id="IPR013783">
    <property type="entry name" value="Ig-like_fold"/>
</dbReference>
<accession>A0AA95MKK1</accession>
<evidence type="ECO:0000259" key="14">
    <source>
        <dbReference type="Pfam" id="PF02225"/>
    </source>
</evidence>
<evidence type="ECO:0000313" key="16">
    <source>
        <dbReference type="EMBL" id="WHY85627.1"/>
    </source>
</evidence>
<dbReference type="SUPFAM" id="SSF52743">
    <property type="entry name" value="Subtilisin-like"/>
    <property type="match status" value="1"/>
</dbReference>
<organism evidence="16 17">
    <name type="scientific">Neobacillus novalis</name>
    <dbReference type="NCBI Taxonomy" id="220687"/>
    <lineage>
        <taxon>Bacteria</taxon>
        <taxon>Bacillati</taxon>
        <taxon>Bacillota</taxon>
        <taxon>Bacilli</taxon>
        <taxon>Bacillales</taxon>
        <taxon>Bacillaceae</taxon>
        <taxon>Neobacillus</taxon>
    </lineage>
</organism>
<dbReference type="SUPFAM" id="SSF49478">
    <property type="entry name" value="Cna protein B-type domain"/>
    <property type="match status" value="1"/>
</dbReference>
<evidence type="ECO:0000256" key="11">
    <source>
        <dbReference type="SAM" id="MobiDB-lite"/>
    </source>
</evidence>
<gene>
    <name evidence="16" type="ORF">QNH39_23945</name>
</gene>
<dbReference type="InterPro" id="IPR015500">
    <property type="entry name" value="Peptidase_S8_subtilisin-rel"/>
</dbReference>
<dbReference type="CDD" id="cd02133">
    <property type="entry name" value="PA_C5a_like"/>
    <property type="match status" value="1"/>
</dbReference>
<dbReference type="InterPro" id="IPR000209">
    <property type="entry name" value="Peptidase_S8/S53_dom"/>
</dbReference>
<dbReference type="PANTHER" id="PTHR43806:SF65">
    <property type="entry name" value="SERINE PROTEASE APRX"/>
    <property type="match status" value="1"/>
</dbReference>
<dbReference type="RefSeq" id="WP_169803184.1">
    <property type="nucleotide sequence ID" value="NZ_CP126114.1"/>
</dbReference>
<feature type="signal peptide" evidence="12">
    <location>
        <begin position="1"/>
        <end position="30"/>
    </location>
</feature>
<dbReference type="Gene3D" id="3.30.70.80">
    <property type="entry name" value="Peptidase S8 propeptide/proteinase inhibitor I9"/>
    <property type="match status" value="1"/>
</dbReference>
<dbReference type="PRINTS" id="PR00723">
    <property type="entry name" value="SUBTILISIN"/>
</dbReference>
<keyword evidence="7 9" id="KW-0720">Serine protease</keyword>
<dbReference type="GO" id="GO:0016020">
    <property type="term" value="C:membrane"/>
    <property type="evidence" value="ECO:0007669"/>
    <property type="project" value="InterPro"/>
</dbReference>
<feature type="compositionally biased region" description="Polar residues" evidence="11">
    <location>
        <begin position="551"/>
        <end position="565"/>
    </location>
</feature>
<dbReference type="Proteomes" id="UP001178288">
    <property type="component" value="Chromosome"/>
</dbReference>
<evidence type="ECO:0000256" key="10">
    <source>
        <dbReference type="RuleBase" id="RU003355"/>
    </source>
</evidence>
<dbReference type="InterPro" id="IPR050131">
    <property type="entry name" value="Peptidase_S8_subtilisin-like"/>
</dbReference>
<evidence type="ECO:0000313" key="17">
    <source>
        <dbReference type="Proteomes" id="UP001178288"/>
    </source>
</evidence>
<dbReference type="PROSITE" id="PS00138">
    <property type="entry name" value="SUBTILASE_SER"/>
    <property type="match status" value="1"/>
</dbReference>
<dbReference type="InterPro" id="IPR037045">
    <property type="entry name" value="S8pro/Inhibitor_I9_sf"/>
</dbReference>
<feature type="domain" description="Inhibitor I9" evidence="15">
    <location>
        <begin position="111"/>
        <end position="177"/>
    </location>
</feature>
<dbReference type="Pfam" id="PF02225">
    <property type="entry name" value="PA"/>
    <property type="match status" value="1"/>
</dbReference>
<dbReference type="InterPro" id="IPR022398">
    <property type="entry name" value="Peptidase_S8_His-AS"/>
</dbReference>
<evidence type="ECO:0000256" key="12">
    <source>
        <dbReference type="SAM" id="SignalP"/>
    </source>
</evidence>
<feature type="active site" description="Charge relay system" evidence="8 9">
    <location>
        <position position="611"/>
    </location>
</feature>
<dbReference type="Gene3D" id="3.50.30.30">
    <property type="match status" value="1"/>
</dbReference>
<keyword evidence="3" id="KW-0964">Secreted</keyword>
<dbReference type="InterPro" id="IPR046450">
    <property type="entry name" value="PA_dom_sf"/>
</dbReference>
<dbReference type="PROSITE" id="PS51892">
    <property type="entry name" value="SUBTILASE"/>
    <property type="match status" value="1"/>
</dbReference>
<evidence type="ECO:0000256" key="5">
    <source>
        <dbReference type="ARBA" id="ARBA00022729"/>
    </source>
</evidence>
<dbReference type="CDD" id="cd07474">
    <property type="entry name" value="Peptidases_S8_subtilisin_Vpr-like"/>
    <property type="match status" value="1"/>
</dbReference>
<feature type="chain" id="PRO_5041737429" evidence="12">
    <location>
        <begin position="31"/>
        <end position="1405"/>
    </location>
</feature>
<evidence type="ECO:0000256" key="7">
    <source>
        <dbReference type="ARBA" id="ARBA00022825"/>
    </source>
</evidence>
<dbReference type="PROSITE" id="PS00137">
    <property type="entry name" value="SUBTILASE_HIS"/>
    <property type="match status" value="1"/>
</dbReference>
<keyword evidence="4 9" id="KW-0645">Protease</keyword>
<keyword evidence="2" id="KW-0134">Cell wall</keyword>
<dbReference type="InterPro" id="IPR010259">
    <property type="entry name" value="S8pro/Inhibitor_I9"/>
</dbReference>
<feature type="active site" description="Charge relay system" evidence="8 9">
    <location>
        <position position="221"/>
    </location>
</feature>
<feature type="region of interest" description="Disordered" evidence="11">
    <location>
        <begin position="551"/>
        <end position="576"/>
    </location>
</feature>
<feature type="domain" description="Peptidase S8/S53" evidence="13">
    <location>
        <begin position="212"/>
        <end position="652"/>
    </location>
</feature>
<dbReference type="InterPro" id="IPR008969">
    <property type="entry name" value="CarboxyPept-like_regulatory"/>
</dbReference>
<proteinExistence type="inferred from homology"/>
<protein>
    <submittedName>
        <fullName evidence="16">S8 family serine peptidase</fullName>
    </submittedName>
</protein>
<evidence type="ECO:0000256" key="1">
    <source>
        <dbReference type="ARBA" id="ARBA00011073"/>
    </source>
</evidence>
<evidence type="ECO:0000256" key="9">
    <source>
        <dbReference type="PROSITE-ProRule" id="PRU01240"/>
    </source>
</evidence>
<dbReference type="GO" id="GO:0004252">
    <property type="term" value="F:serine-type endopeptidase activity"/>
    <property type="evidence" value="ECO:0007669"/>
    <property type="project" value="UniProtKB-UniRule"/>
</dbReference>
<dbReference type="PANTHER" id="PTHR43806">
    <property type="entry name" value="PEPTIDASE S8"/>
    <property type="match status" value="1"/>
</dbReference>
<dbReference type="Pfam" id="PF05922">
    <property type="entry name" value="Inhibitor_I9"/>
    <property type="match status" value="1"/>
</dbReference>
<dbReference type="Pfam" id="PF00082">
    <property type="entry name" value="Peptidase_S8"/>
    <property type="match status" value="1"/>
</dbReference>